<proteinExistence type="predicted"/>
<comment type="caution">
    <text evidence="1">The sequence shown here is derived from an EMBL/GenBank/DDBJ whole genome shotgun (WGS) entry which is preliminary data.</text>
</comment>
<keyword evidence="2" id="KW-1185">Reference proteome</keyword>
<evidence type="ECO:0000313" key="1">
    <source>
        <dbReference type="EMBL" id="CAI9547764.1"/>
    </source>
</evidence>
<name>A0ABN9BJE8_9NEOB</name>
<dbReference type="EMBL" id="CATNWA010004398">
    <property type="protein sequence ID" value="CAI9547764.1"/>
    <property type="molecule type" value="Genomic_DNA"/>
</dbReference>
<accession>A0ABN9BJE8</accession>
<reference evidence="1" key="1">
    <citation type="submission" date="2023-05" db="EMBL/GenBank/DDBJ databases">
        <authorList>
            <person name="Stuckert A."/>
        </authorList>
    </citation>
    <scope>NUCLEOTIDE SEQUENCE</scope>
</reference>
<organism evidence="1 2">
    <name type="scientific">Staurois parvus</name>
    <dbReference type="NCBI Taxonomy" id="386267"/>
    <lineage>
        <taxon>Eukaryota</taxon>
        <taxon>Metazoa</taxon>
        <taxon>Chordata</taxon>
        <taxon>Craniata</taxon>
        <taxon>Vertebrata</taxon>
        <taxon>Euteleostomi</taxon>
        <taxon>Amphibia</taxon>
        <taxon>Batrachia</taxon>
        <taxon>Anura</taxon>
        <taxon>Neobatrachia</taxon>
        <taxon>Ranoidea</taxon>
        <taxon>Ranidae</taxon>
        <taxon>Staurois</taxon>
    </lineage>
</organism>
<protein>
    <submittedName>
        <fullName evidence="1">Uncharacterized protein</fullName>
    </submittedName>
</protein>
<dbReference type="Proteomes" id="UP001162483">
    <property type="component" value="Unassembled WGS sequence"/>
</dbReference>
<sequence>MSLLRNADYRLSSRAVSVTAREERNVDLMSCDWTHDRADIFGSFCGSVIHCVPRTADRHTARSGRHA</sequence>
<evidence type="ECO:0000313" key="2">
    <source>
        <dbReference type="Proteomes" id="UP001162483"/>
    </source>
</evidence>
<gene>
    <name evidence="1" type="ORF">SPARVUS_LOCUS3039578</name>
</gene>